<dbReference type="AlphaFoldDB" id="A0A5D3DVV6"/>
<evidence type="ECO:0000313" key="2">
    <source>
        <dbReference type="Proteomes" id="UP000321947"/>
    </source>
</evidence>
<accession>A0A5D3DVV6</accession>
<sequence>MATQARQVFYVEDPSDARWSIELTPPQRDCEDQPNDDELGDIMLHCQGVPSDMPNIDGVRDDEDKEVGGVEIHGLEKPKQQRKREPTVRTELLILSQEIPMARHGHFWSLASFPLPLPQPLPEIHDMERVSKKILSKGLTTSPTRLVIPSDYAVISGSDPVGSLHHVCVIKVVISKDTHVVLKCITRNACSLMILVVELVVEISYLEIWLTSPNSKKKRGLRRRGVGWRSTVDWAAGDASLTAWRREFDDLEARGEAGRIGAGRLGCSVKTSTAAAADTLKDLGLGFTLEEKAAFIIHSRSKKSILKTAGTTFRQFKHWLTKRHILPFKNELELLKRPPDMYCYIEKKSGKNLLDLDYVHILRTKENFKKRDERRISITIDFQEKKNIPSEESELDRASMWKKARVDKKG</sequence>
<keyword evidence="1" id="KW-0418">Kinase</keyword>
<organism evidence="1 2">
    <name type="scientific">Cucumis melo var. makuwa</name>
    <name type="common">Oriental melon</name>
    <dbReference type="NCBI Taxonomy" id="1194695"/>
    <lineage>
        <taxon>Eukaryota</taxon>
        <taxon>Viridiplantae</taxon>
        <taxon>Streptophyta</taxon>
        <taxon>Embryophyta</taxon>
        <taxon>Tracheophyta</taxon>
        <taxon>Spermatophyta</taxon>
        <taxon>Magnoliopsida</taxon>
        <taxon>eudicotyledons</taxon>
        <taxon>Gunneridae</taxon>
        <taxon>Pentapetalae</taxon>
        <taxon>rosids</taxon>
        <taxon>fabids</taxon>
        <taxon>Cucurbitales</taxon>
        <taxon>Cucurbitaceae</taxon>
        <taxon>Benincaseae</taxon>
        <taxon>Cucumis</taxon>
    </lineage>
</organism>
<dbReference type="GO" id="GO:0016301">
    <property type="term" value="F:kinase activity"/>
    <property type="evidence" value="ECO:0007669"/>
    <property type="project" value="UniProtKB-KW"/>
</dbReference>
<protein>
    <submittedName>
        <fullName evidence="1">Putative serine/threonine-protein kinase nek2</fullName>
    </submittedName>
</protein>
<gene>
    <name evidence="1" type="ORF">E5676_scaffold3445G00190</name>
</gene>
<comment type="caution">
    <text evidence="1">The sequence shown here is derived from an EMBL/GenBank/DDBJ whole genome shotgun (WGS) entry which is preliminary data.</text>
</comment>
<evidence type="ECO:0000313" key="1">
    <source>
        <dbReference type="EMBL" id="TYK27634.1"/>
    </source>
</evidence>
<dbReference type="Proteomes" id="UP000321947">
    <property type="component" value="Unassembled WGS sequence"/>
</dbReference>
<dbReference type="EMBL" id="SSTD01002663">
    <property type="protein sequence ID" value="TYK27634.1"/>
    <property type="molecule type" value="Genomic_DNA"/>
</dbReference>
<name>A0A5D3DVV6_CUCMM</name>
<reference evidence="1 2" key="1">
    <citation type="submission" date="2019-08" db="EMBL/GenBank/DDBJ databases">
        <title>Draft genome sequences of two oriental melons (Cucumis melo L. var makuwa).</title>
        <authorList>
            <person name="Kwon S.-Y."/>
        </authorList>
    </citation>
    <scope>NUCLEOTIDE SEQUENCE [LARGE SCALE GENOMIC DNA]</scope>
    <source>
        <strain evidence="2">cv. Chang Bougi</strain>
        <tissue evidence="1">Leaf</tissue>
    </source>
</reference>
<keyword evidence="1" id="KW-0808">Transferase</keyword>
<proteinExistence type="predicted"/>